<dbReference type="SMART" id="SM01233">
    <property type="entry name" value="HABP4_PAI-RBP1"/>
    <property type="match status" value="1"/>
</dbReference>
<dbReference type="InterPro" id="IPR039764">
    <property type="entry name" value="HABP4/SERBP1-like"/>
</dbReference>
<feature type="compositionally biased region" description="Basic and acidic residues" evidence="3">
    <location>
        <begin position="311"/>
        <end position="320"/>
    </location>
</feature>
<dbReference type="PANTHER" id="PTHR12299:SF29">
    <property type="entry name" value="SERPINE1 MRNA-BINDING PROTEIN 1"/>
    <property type="match status" value="1"/>
</dbReference>
<comment type="similarity">
    <text evidence="2">Belongs to the SERBP1-HABP4 family.</text>
</comment>
<protein>
    <recommendedName>
        <fullName evidence="4">Hyaluronan/mRNA-binding protein domain-containing protein</fullName>
    </recommendedName>
</protein>
<sequence length="463" mass="48991">MNEKLHCPSGAGGGCPGCRWSAGREGSARPGHLCVLALVIGALLRTIGGESGRWGAIMPGHLQDGFGCVVTNRFDQLLDDESDPFEILKAAESRKKEAAAAAGAAGKSAAQAARQPRREPGKDRKNQPGDKKEEAQAPVPLKKDGMRRVGRKQEQQGQSGPPHHQGAPGEGRPGERRADRRPPRERRFEKPAEDKPEGGETSVEKPVGDRPPRGRGGGRGGRGGRGRGMGRGEGFDSRGKRDFDRHSGSDKSGQKADDKRGGAGSHNWGSAKEEASSEVDQSAAPEAPAEGEERAPADSENKENEVEEVKDEGPKEMTLDEWKAMQNKERAKVEFNIRKPNEGEDGGQWKKGYVLHKSKSKDAGRPSGGLIEAGDADADTLHKSASEEGAGDHHFRKPANDITSQLEINFGDLGRPGRGRGGSRGGRGGRGGTRAGRGGSRAEKGGGVSVPNVDDPEAFPALA</sequence>
<feature type="compositionally biased region" description="Basic and acidic residues" evidence="3">
    <location>
        <begin position="233"/>
        <end position="261"/>
    </location>
</feature>
<dbReference type="Pfam" id="PF04774">
    <property type="entry name" value="HABP4_PAI-RBP1"/>
    <property type="match status" value="1"/>
</dbReference>
<feature type="region of interest" description="Disordered" evidence="3">
    <location>
        <begin position="99"/>
        <end position="320"/>
    </location>
</feature>
<dbReference type="Pfam" id="PF16174">
    <property type="entry name" value="IHABP4_N"/>
    <property type="match status" value="1"/>
</dbReference>
<evidence type="ECO:0000313" key="6">
    <source>
        <dbReference type="Proteomes" id="UP001501920"/>
    </source>
</evidence>
<feature type="region of interest" description="Disordered" evidence="3">
    <location>
        <begin position="381"/>
        <end position="463"/>
    </location>
</feature>
<dbReference type="GO" id="GO:0005737">
    <property type="term" value="C:cytoplasm"/>
    <property type="evidence" value="ECO:0007669"/>
    <property type="project" value="TreeGrafter"/>
</dbReference>
<feature type="compositionally biased region" description="Low complexity" evidence="3">
    <location>
        <begin position="155"/>
        <end position="167"/>
    </location>
</feature>
<keyword evidence="6" id="KW-1185">Reference proteome</keyword>
<dbReference type="GO" id="GO:0003730">
    <property type="term" value="F:mRNA 3'-UTR binding"/>
    <property type="evidence" value="ECO:0007669"/>
    <property type="project" value="TreeGrafter"/>
</dbReference>
<dbReference type="PROSITE" id="PS51257">
    <property type="entry name" value="PROKAR_LIPOPROTEIN"/>
    <property type="match status" value="1"/>
</dbReference>
<feature type="domain" description="Hyaluronan/mRNA-binding protein" evidence="4">
    <location>
        <begin position="239"/>
        <end position="343"/>
    </location>
</feature>
<feature type="compositionally biased region" description="Basic and acidic residues" evidence="3">
    <location>
        <begin position="291"/>
        <end position="304"/>
    </location>
</feature>
<dbReference type="GO" id="GO:0006417">
    <property type="term" value="P:regulation of translation"/>
    <property type="evidence" value="ECO:0007669"/>
    <property type="project" value="UniProtKB-KW"/>
</dbReference>
<dbReference type="Gene3D" id="6.10.140.1040">
    <property type="match status" value="1"/>
</dbReference>
<dbReference type="InterPro" id="IPR032381">
    <property type="entry name" value="IHABP4_N"/>
</dbReference>
<feature type="compositionally biased region" description="Low complexity" evidence="3">
    <location>
        <begin position="99"/>
        <end position="114"/>
    </location>
</feature>
<dbReference type="GO" id="GO:0005634">
    <property type="term" value="C:nucleus"/>
    <property type="evidence" value="ECO:0007669"/>
    <property type="project" value="TreeGrafter"/>
</dbReference>
<feature type="compositionally biased region" description="Basic and acidic residues" evidence="3">
    <location>
        <begin position="116"/>
        <end position="154"/>
    </location>
</feature>
<evidence type="ECO:0000256" key="3">
    <source>
        <dbReference type="SAM" id="MobiDB-lite"/>
    </source>
</evidence>
<keyword evidence="1" id="KW-0810">Translation regulation</keyword>
<reference evidence="5 6" key="1">
    <citation type="submission" date="2020-10" db="EMBL/GenBank/DDBJ databases">
        <title>Pygocentrus nattereri (red-bellied piranha) genome, fPygNat1, primary haplotype.</title>
        <authorList>
            <person name="Myers G."/>
            <person name="Meyer A."/>
            <person name="Karagic N."/>
            <person name="Pippel M."/>
            <person name="Winkler S."/>
            <person name="Tracey A."/>
            <person name="Wood J."/>
            <person name="Formenti G."/>
            <person name="Howe K."/>
            <person name="Fedrigo O."/>
            <person name="Jarvis E.D."/>
        </authorList>
    </citation>
    <scope>NUCLEOTIDE SEQUENCE [LARGE SCALE GENOMIC DNA]</scope>
</reference>
<accession>A0A3B4D525</accession>
<evidence type="ECO:0000256" key="1">
    <source>
        <dbReference type="ARBA" id="ARBA00022845"/>
    </source>
</evidence>
<feature type="compositionally biased region" description="Gly residues" evidence="3">
    <location>
        <begin position="414"/>
        <end position="439"/>
    </location>
</feature>
<name>A0A3B4D525_PYGNA</name>
<dbReference type="PANTHER" id="PTHR12299">
    <property type="entry name" value="HYALURONIC ACID-BINDING PROTEIN 4"/>
    <property type="match status" value="1"/>
</dbReference>
<dbReference type="Ensembl" id="ENSPNAT00000027938.2">
    <property type="protein sequence ID" value="ENSPNAP00000018640.2"/>
    <property type="gene ID" value="ENSPNAG00000025109.2"/>
</dbReference>
<evidence type="ECO:0000313" key="5">
    <source>
        <dbReference type="Ensembl" id="ENSPNAP00000018640.2"/>
    </source>
</evidence>
<reference evidence="5" key="3">
    <citation type="submission" date="2025-09" db="UniProtKB">
        <authorList>
            <consortium name="Ensembl"/>
        </authorList>
    </citation>
    <scope>IDENTIFICATION</scope>
</reference>
<feature type="compositionally biased region" description="Gly residues" evidence="3">
    <location>
        <begin position="214"/>
        <end position="232"/>
    </location>
</feature>
<dbReference type="AlphaFoldDB" id="A0A3B4D525"/>
<feature type="compositionally biased region" description="Basic and acidic residues" evidence="3">
    <location>
        <begin position="381"/>
        <end position="393"/>
    </location>
</feature>
<reference evidence="5" key="2">
    <citation type="submission" date="2025-08" db="UniProtKB">
        <authorList>
            <consortium name="Ensembl"/>
        </authorList>
    </citation>
    <scope>IDENTIFICATION</scope>
</reference>
<evidence type="ECO:0000256" key="2">
    <source>
        <dbReference type="ARBA" id="ARBA00035118"/>
    </source>
</evidence>
<feature type="compositionally biased region" description="Basic and acidic residues" evidence="3">
    <location>
        <begin position="172"/>
        <end position="212"/>
    </location>
</feature>
<evidence type="ECO:0000259" key="4">
    <source>
        <dbReference type="SMART" id="SM01233"/>
    </source>
</evidence>
<dbReference type="GeneTree" id="ENSGT00520000055591"/>
<proteinExistence type="inferred from homology"/>
<dbReference type="InterPro" id="IPR006861">
    <property type="entry name" value="HABP4_PAIRBP1-bd"/>
</dbReference>
<organism evidence="5 6">
    <name type="scientific">Pygocentrus nattereri</name>
    <name type="common">Red-bellied piranha</name>
    <dbReference type="NCBI Taxonomy" id="42514"/>
    <lineage>
        <taxon>Eukaryota</taxon>
        <taxon>Metazoa</taxon>
        <taxon>Chordata</taxon>
        <taxon>Craniata</taxon>
        <taxon>Vertebrata</taxon>
        <taxon>Euteleostomi</taxon>
        <taxon>Actinopterygii</taxon>
        <taxon>Neopterygii</taxon>
        <taxon>Teleostei</taxon>
        <taxon>Ostariophysi</taxon>
        <taxon>Characiformes</taxon>
        <taxon>Characoidei</taxon>
        <taxon>Pygocentrus</taxon>
    </lineage>
</organism>
<dbReference type="Proteomes" id="UP001501920">
    <property type="component" value="Chromosome 2"/>
</dbReference>